<protein>
    <submittedName>
        <fullName evidence="2">MBL fold metallo-hydrolase</fullName>
    </submittedName>
</protein>
<dbReference type="Pfam" id="PF00753">
    <property type="entry name" value="Lactamase_B"/>
    <property type="match status" value="1"/>
</dbReference>
<dbReference type="Gene3D" id="3.60.15.10">
    <property type="entry name" value="Ribonuclease Z/Hydroxyacylglutathione hydrolase-like"/>
    <property type="match status" value="1"/>
</dbReference>
<dbReference type="InterPro" id="IPR036866">
    <property type="entry name" value="RibonucZ/Hydroxyglut_hydro"/>
</dbReference>
<dbReference type="InterPro" id="IPR052926">
    <property type="entry name" value="Metallo-beta-lactamase_dom"/>
</dbReference>
<dbReference type="SMART" id="SM00849">
    <property type="entry name" value="Lactamase_B"/>
    <property type="match status" value="1"/>
</dbReference>
<dbReference type="GO" id="GO:0016787">
    <property type="term" value="F:hydrolase activity"/>
    <property type="evidence" value="ECO:0007669"/>
    <property type="project" value="UniProtKB-KW"/>
</dbReference>
<dbReference type="InterPro" id="IPR001279">
    <property type="entry name" value="Metallo-B-lactamas"/>
</dbReference>
<dbReference type="InterPro" id="IPR041712">
    <property type="entry name" value="DHPS-like_MBL-fold"/>
</dbReference>
<gene>
    <name evidence="2" type="ORF">EYH13_04930</name>
</gene>
<organism evidence="2 3">
    <name type="scientific">Thermococcus paralvinellae</name>
    <dbReference type="NCBI Taxonomy" id="582419"/>
    <lineage>
        <taxon>Archaea</taxon>
        <taxon>Methanobacteriati</taxon>
        <taxon>Methanobacteriota</taxon>
        <taxon>Thermococci</taxon>
        <taxon>Thermococcales</taxon>
        <taxon>Thermococcaceae</taxon>
        <taxon>Thermococcus</taxon>
    </lineage>
</organism>
<name>A0A833DZB9_9EURY</name>
<comment type="caution">
    <text evidence="2">The sequence shown here is derived from an EMBL/GenBank/DDBJ whole genome shotgun (WGS) entry which is preliminary data.</text>
</comment>
<sequence length="192" mass="22055">MVKIYTLVDDYSGYESPFLGHHGISFLIEHRGKRILFDTGQSEKPVLYNMSMLGLEPEDIDYIFLSHCHYDHTGGLLGMLKAIKKRVPIVAHPLIFRKHFITKPYLRHVGIPFSKGEIEKFGDLYLVDEPFQIVEGIYLTGEIRKREDFEKATLDLYTVKDGKVVRDELLDDMSLVVNIREELVIISGCSHA</sequence>
<keyword evidence="2" id="KW-0378">Hydrolase</keyword>
<proteinExistence type="predicted"/>
<dbReference type="PANTHER" id="PTHR13754">
    <property type="entry name" value="METALLO-BETA-LACTAMASE SUPERFAMILY PROTEIN"/>
    <property type="match status" value="1"/>
</dbReference>
<evidence type="ECO:0000313" key="2">
    <source>
        <dbReference type="EMBL" id="HIP75462.1"/>
    </source>
</evidence>
<dbReference type="CDD" id="cd07713">
    <property type="entry name" value="DHPS-like_MBL-fold"/>
    <property type="match status" value="1"/>
</dbReference>
<evidence type="ECO:0000313" key="3">
    <source>
        <dbReference type="Proteomes" id="UP000649326"/>
    </source>
</evidence>
<dbReference type="Proteomes" id="UP000649326">
    <property type="component" value="Unassembled WGS sequence"/>
</dbReference>
<dbReference type="PANTHER" id="PTHR13754:SF18">
    <property type="entry name" value="7,8-DIHYDROPTERIN-6-METHYL-4-(BETA-D-RIBOFURANOSYL)-AMINOBENZENE-5'-PHOSPHATE SYNTHASE"/>
    <property type="match status" value="1"/>
</dbReference>
<feature type="domain" description="Metallo-beta-lactamase" evidence="1">
    <location>
        <begin position="22"/>
        <end position="191"/>
    </location>
</feature>
<dbReference type="AlphaFoldDB" id="A0A833DZB9"/>
<evidence type="ECO:0000259" key="1">
    <source>
        <dbReference type="SMART" id="SM00849"/>
    </source>
</evidence>
<dbReference type="EMBL" id="DQUG01000199">
    <property type="protein sequence ID" value="HIP75462.1"/>
    <property type="molecule type" value="Genomic_DNA"/>
</dbReference>
<reference evidence="2" key="1">
    <citation type="journal article" date="2020" name="ISME J.">
        <title>Gammaproteobacteria mediating utilization of methyl-, sulfur- and petroleum organic compounds in deep ocean hydrothermal plumes.</title>
        <authorList>
            <person name="Zhou Z."/>
            <person name="Liu Y."/>
            <person name="Pan J."/>
            <person name="Cron B.R."/>
            <person name="Toner B.M."/>
            <person name="Anantharaman K."/>
            <person name="Breier J.A."/>
            <person name="Dick G.J."/>
            <person name="Li M."/>
        </authorList>
    </citation>
    <scope>NUCLEOTIDE SEQUENCE</scope>
    <source>
        <strain evidence="2">SZUA-1451</strain>
    </source>
</reference>
<dbReference type="GO" id="GO:0016740">
    <property type="term" value="F:transferase activity"/>
    <property type="evidence" value="ECO:0007669"/>
    <property type="project" value="TreeGrafter"/>
</dbReference>
<dbReference type="SUPFAM" id="SSF56281">
    <property type="entry name" value="Metallo-hydrolase/oxidoreductase"/>
    <property type="match status" value="1"/>
</dbReference>
<accession>A0A833DZB9</accession>